<organism evidence="1 2">
    <name type="scientific">Malaciobacter mytili LMG 24559</name>
    <dbReference type="NCBI Taxonomy" id="1032238"/>
    <lineage>
        <taxon>Bacteria</taxon>
        <taxon>Pseudomonadati</taxon>
        <taxon>Campylobacterota</taxon>
        <taxon>Epsilonproteobacteria</taxon>
        <taxon>Campylobacterales</taxon>
        <taxon>Arcobacteraceae</taxon>
        <taxon>Malaciobacter</taxon>
    </lineage>
</organism>
<dbReference type="Proteomes" id="UP000290092">
    <property type="component" value="Unassembled WGS sequence"/>
</dbReference>
<gene>
    <name evidence="1" type="ORF">CP985_14195</name>
</gene>
<evidence type="ECO:0000313" key="1">
    <source>
        <dbReference type="EMBL" id="RXK12864.1"/>
    </source>
</evidence>
<accession>A0AAX2ACK6</accession>
<name>A0AAX2ACK6_9BACT</name>
<keyword evidence="2" id="KW-1185">Reference proteome</keyword>
<dbReference type="AlphaFoldDB" id="A0AAX2ACK6"/>
<proteinExistence type="predicted"/>
<evidence type="ECO:0000313" key="2">
    <source>
        <dbReference type="Proteomes" id="UP000290092"/>
    </source>
</evidence>
<dbReference type="KEGG" id="amyt:AMYT_a0038"/>
<sequence length="82" mass="9697">MQISSLNCRKANKEEEKNILKALCTKVNEYFFNGKKFGSIYEVYKYCKKNKICNGTIKHKYGNWGTVKSLILMKEKEVIKYF</sequence>
<reference evidence="1 2" key="1">
    <citation type="submission" date="2017-09" db="EMBL/GenBank/DDBJ databases">
        <title>Genomics of the genus Arcobacter.</title>
        <authorList>
            <person name="Perez-Cataluna A."/>
            <person name="Figueras M.J."/>
            <person name="Salas-Masso N."/>
        </authorList>
    </citation>
    <scope>NUCLEOTIDE SEQUENCE [LARGE SCALE GENOMIC DNA]</scope>
    <source>
        <strain evidence="1 2">CECT 7386</strain>
    </source>
</reference>
<dbReference type="RefSeq" id="WP_114843247.1">
    <property type="nucleotide sequence ID" value="NZ_CP031220.1"/>
</dbReference>
<protein>
    <submittedName>
        <fullName evidence="1">Uncharacterized protein</fullName>
    </submittedName>
</protein>
<comment type="caution">
    <text evidence="1">The sequence shown here is derived from an EMBL/GenBank/DDBJ whole genome shotgun (WGS) entry which is preliminary data.</text>
</comment>
<dbReference type="EMBL" id="NXID01000076">
    <property type="protein sequence ID" value="RXK12864.1"/>
    <property type="molecule type" value="Genomic_DNA"/>
</dbReference>